<accession>A0ABR5MK35</accession>
<comment type="caution">
    <text evidence="1">The sequence shown here is derived from an EMBL/GenBank/DDBJ whole genome shotgun (WGS) entry which is preliminary data.</text>
</comment>
<reference evidence="1 2" key="1">
    <citation type="submission" date="2015-07" db="EMBL/GenBank/DDBJ databases">
        <title>High-quality draft genome sequence of Oceanobacillus caeni HM6, a bacillus isolated from a human feces.</title>
        <authorList>
            <person name="Kumar J."/>
            <person name="Verma M.K."/>
            <person name="Pandey R."/>
            <person name="Bhambi M."/>
            <person name="Chauhan N."/>
        </authorList>
    </citation>
    <scope>NUCLEOTIDE SEQUENCE [LARGE SCALE GENOMIC DNA]</scope>
    <source>
        <strain evidence="1 2">HM6</strain>
    </source>
</reference>
<proteinExistence type="predicted"/>
<sequence>MIKPTILEIDNVRVIKWDENNYVVQREETYFSPINQMDVTSYVFKGCYATLQACFKAIHVKGLLIDENSRCGSIER</sequence>
<dbReference type="Proteomes" id="UP000037854">
    <property type="component" value="Unassembled WGS sequence"/>
</dbReference>
<protein>
    <submittedName>
        <fullName evidence="1">Uncharacterized protein</fullName>
    </submittedName>
</protein>
<evidence type="ECO:0000313" key="1">
    <source>
        <dbReference type="EMBL" id="KPH76087.1"/>
    </source>
</evidence>
<evidence type="ECO:0000313" key="2">
    <source>
        <dbReference type="Proteomes" id="UP000037854"/>
    </source>
</evidence>
<keyword evidence="2" id="KW-1185">Reference proteome</keyword>
<dbReference type="EMBL" id="LGTK01000018">
    <property type="protein sequence ID" value="KPH76087.1"/>
    <property type="molecule type" value="Genomic_DNA"/>
</dbReference>
<name>A0ABR5MK35_9BACI</name>
<dbReference type="RefSeq" id="WP_060668232.1">
    <property type="nucleotide sequence ID" value="NZ_LGTK01000018.1"/>
</dbReference>
<organism evidence="1 2">
    <name type="scientific">Oceanobacillus caeni</name>
    <dbReference type="NCBI Taxonomy" id="405946"/>
    <lineage>
        <taxon>Bacteria</taxon>
        <taxon>Bacillati</taxon>
        <taxon>Bacillota</taxon>
        <taxon>Bacilli</taxon>
        <taxon>Bacillales</taxon>
        <taxon>Bacillaceae</taxon>
        <taxon>Oceanobacillus</taxon>
    </lineage>
</organism>
<gene>
    <name evidence="1" type="ORF">AFL42_07250</name>
</gene>